<evidence type="ECO:0000256" key="7">
    <source>
        <dbReference type="ARBA" id="ARBA00022917"/>
    </source>
</evidence>
<keyword evidence="3 10" id="KW-0963">Cytoplasm</keyword>
<feature type="domain" description="tRNA synthetases class I (E and Q) anti-codon binding" evidence="13">
    <location>
        <begin position="490"/>
        <end position="542"/>
    </location>
</feature>
<dbReference type="GO" id="GO:0032991">
    <property type="term" value="C:protein-containing complex"/>
    <property type="evidence" value="ECO:0007669"/>
    <property type="project" value="UniProtKB-ARBA"/>
</dbReference>
<evidence type="ECO:0000256" key="6">
    <source>
        <dbReference type="ARBA" id="ARBA00022840"/>
    </source>
</evidence>
<proteinExistence type="inferred from homology"/>
<keyword evidence="7 10" id="KW-0648">Protein biosynthesis</keyword>
<dbReference type="PANTHER" id="PTHR43097:SF5">
    <property type="entry name" value="GLUTAMATE--TRNA LIGASE"/>
    <property type="match status" value="1"/>
</dbReference>
<evidence type="ECO:0000256" key="5">
    <source>
        <dbReference type="ARBA" id="ARBA00022741"/>
    </source>
</evidence>
<evidence type="ECO:0000256" key="4">
    <source>
        <dbReference type="ARBA" id="ARBA00022598"/>
    </source>
</evidence>
<feature type="short sequence motif" description="'HIGH' region" evidence="10">
    <location>
        <begin position="105"/>
        <end position="115"/>
    </location>
</feature>
<evidence type="ECO:0000256" key="3">
    <source>
        <dbReference type="ARBA" id="ARBA00022490"/>
    </source>
</evidence>
<dbReference type="AlphaFoldDB" id="A0A9Y1BTE9"/>
<dbReference type="GO" id="GO:0005524">
    <property type="term" value="F:ATP binding"/>
    <property type="evidence" value="ECO:0007669"/>
    <property type="project" value="UniProtKB-UniRule"/>
</dbReference>
<reference evidence="14" key="1">
    <citation type="journal article" date="2022" name="Nat. Microbiol.">
        <title>Unique mobile elements and scalable gene flow at the prokaryote-eukaryote boundary revealed by circularized Asgard archaea genomes.</title>
        <authorList>
            <person name="Wu F."/>
            <person name="Speth D.R."/>
            <person name="Philosof A."/>
            <person name="Cremiere A."/>
            <person name="Narayanan A."/>
            <person name="Barco R.A."/>
            <person name="Connon S.A."/>
            <person name="Amend J.P."/>
            <person name="Antoshechkin I.A."/>
            <person name="Orphan V.J."/>
        </authorList>
    </citation>
    <scope>NUCLEOTIDE SEQUENCE</scope>
    <source>
        <strain evidence="14">PR6</strain>
    </source>
</reference>
<feature type="domain" description="Glutamyl/glutaminyl-tRNA synthetase class Ib catalytic" evidence="11">
    <location>
        <begin position="100"/>
        <end position="398"/>
    </location>
</feature>
<dbReference type="InterPro" id="IPR001412">
    <property type="entry name" value="aa-tRNA-synth_I_CS"/>
</dbReference>
<dbReference type="NCBIfam" id="NF003169">
    <property type="entry name" value="PRK04156.1"/>
    <property type="match status" value="1"/>
</dbReference>
<comment type="subcellular location">
    <subcellularLocation>
        <location evidence="1 10">Cytoplasm</location>
    </subcellularLocation>
</comment>
<dbReference type="Proteomes" id="UP001200513">
    <property type="component" value="Chromosome"/>
</dbReference>
<dbReference type="HAMAP" id="MF_02076">
    <property type="entry name" value="Glu_tRNA_synth_type2"/>
    <property type="match status" value="1"/>
</dbReference>
<keyword evidence="8 10" id="KW-0030">Aminoacyl-tRNA synthetase</keyword>
<dbReference type="InterPro" id="IPR000924">
    <property type="entry name" value="Glu/Gln-tRNA-synth"/>
</dbReference>
<evidence type="ECO:0000259" key="11">
    <source>
        <dbReference type="Pfam" id="PF00749"/>
    </source>
</evidence>
<organism evidence="14">
    <name type="scientific">Candidatus Heimdallarchaeum endolithica</name>
    <dbReference type="NCBI Taxonomy" id="2876572"/>
    <lineage>
        <taxon>Archaea</taxon>
        <taxon>Promethearchaeati</taxon>
        <taxon>Candidatus Heimdallarchaeota</taxon>
        <taxon>Candidatus Heimdallarchaeia (ex Rinke et al. 2021) (nom. nud.)</taxon>
        <taxon>Candidatus Heimdallarchaeales</taxon>
        <taxon>Candidatus Heimdallarchaeaceae</taxon>
        <taxon>Candidatus Heimdallarchaeum</taxon>
    </lineage>
</organism>
<feature type="domain" description="Glutamyl/glutaminyl-tRNA synthetase class Ib anti-codon binding" evidence="12">
    <location>
        <begin position="402"/>
        <end position="471"/>
    </location>
</feature>
<dbReference type="NCBIfam" id="TIGR00463">
    <property type="entry name" value="gltX_arch"/>
    <property type="match status" value="1"/>
</dbReference>
<dbReference type="InterPro" id="IPR020056">
    <property type="entry name" value="Rbsml_bL25/Gln-tRNA_synth_N"/>
</dbReference>
<dbReference type="GO" id="GO:0004818">
    <property type="term" value="F:glutamate-tRNA ligase activity"/>
    <property type="evidence" value="ECO:0007669"/>
    <property type="project" value="UniProtKB-UniRule"/>
</dbReference>
<dbReference type="GO" id="GO:0006424">
    <property type="term" value="P:glutamyl-tRNA aminoacylation"/>
    <property type="evidence" value="ECO:0007669"/>
    <property type="project" value="UniProtKB-UniRule"/>
</dbReference>
<dbReference type="Pfam" id="PF00749">
    <property type="entry name" value="tRNA-synt_1c"/>
    <property type="match status" value="1"/>
</dbReference>
<evidence type="ECO:0000259" key="13">
    <source>
        <dbReference type="Pfam" id="PF20974"/>
    </source>
</evidence>
<accession>A0A9Y1BTE9</accession>
<dbReference type="PROSITE" id="PS00178">
    <property type="entry name" value="AA_TRNA_LIGASE_I"/>
    <property type="match status" value="1"/>
</dbReference>
<dbReference type="Pfam" id="PF03950">
    <property type="entry name" value="tRNA-synt_1c_C"/>
    <property type="match status" value="1"/>
</dbReference>
<keyword evidence="4 10" id="KW-0436">Ligase</keyword>
<evidence type="ECO:0000256" key="2">
    <source>
        <dbReference type="ARBA" id="ARBA00008927"/>
    </source>
</evidence>
<evidence type="ECO:0000256" key="9">
    <source>
        <dbReference type="ARBA" id="ARBA00048351"/>
    </source>
</evidence>
<dbReference type="InterPro" id="IPR004526">
    <property type="entry name" value="Glu-tRNA-synth_arc/euk"/>
</dbReference>
<dbReference type="InterPro" id="IPR020058">
    <property type="entry name" value="Glu/Gln-tRNA-synth_Ib_cat-dom"/>
</dbReference>
<dbReference type="InterPro" id="IPR011035">
    <property type="entry name" value="Ribosomal_bL25/Gln-tRNA_synth"/>
</dbReference>
<dbReference type="Gene3D" id="2.40.240.100">
    <property type="match status" value="1"/>
</dbReference>
<dbReference type="InterPro" id="IPR020059">
    <property type="entry name" value="Glu/Gln-tRNA-synth_Ib_codon-bd"/>
</dbReference>
<evidence type="ECO:0000256" key="1">
    <source>
        <dbReference type="ARBA" id="ARBA00004496"/>
    </source>
</evidence>
<dbReference type="Gene3D" id="2.40.240.10">
    <property type="entry name" value="Ribosomal Protein L25, Chain P"/>
    <property type="match status" value="1"/>
</dbReference>
<protein>
    <recommendedName>
        <fullName evidence="10">Glutamate--tRNA ligase</fullName>
        <ecNumber evidence="10">6.1.1.17</ecNumber>
    </recommendedName>
    <alternativeName>
        <fullName evidence="10">Glutamyl-tRNA synthetase</fullName>
        <shortName evidence="10">GluRS</shortName>
    </alternativeName>
</protein>
<dbReference type="InterPro" id="IPR050132">
    <property type="entry name" value="Gln/Glu-tRNA_Ligase"/>
</dbReference>
<comment type="catalytic activity">
    <reaction evidence="9 10">
        <text>tRNA(Glu) + L-glutamate + ATP = L-glutamyl-tRNA(Glu) + AMP + diphosphate</text>
        <dbReference type="Rhea" id="RHEA:23540"/>
        <dbReference type="Rhea" id="RHEA-COMP:9663"/>
        <dbReference type="Rhea" id="RHEA-COMP:9680"/>
        <dbReference type="ChEBI" id="CHEBI:29985"/>
        <dbReference type="ChEBI" id="CHEBI:30616"/>
        <dbReference type="ChEBI" id="CHEBI:33019"/>
        <dbReference type="ChEBI" id="CHEBI:78442"/>
        <dbReference type="ChEBI" id="CHEBI:78520"/>
        <dbReference type="ChEBI" id="CHEBI:456215"/>
        <dbReference type="EC" id="6.1.1.17"/>
    </reaction>
</comment>
<evidence type="ECO:0000313" key="14">
    <source>
        <dbReference type="EMBL" id="UJG44898.1"/>
    </source>
</evidence>
<keyword evidence="5 10" id="KW-0547">Nucleotide-binding</keyword>
<dbReference type="PANTHER" id="PTHR43097">
    <property type="entry name" value="GLUTAMINE-TRNA LIGASE"/>
    <property type="match status" value="1"/>
</dbReference>
<dbReference type="InterPro" id="IPR014729">
    <property type="entry name" value="Rossmann-like_a/b/a_fold"/>
</dbReference>
<gene>
    <name evidence="10" type="primary">gltX</name>
    <name evidence="14" type="ORF">K9W46_06870</name>
</gene>
<evidence type="ECO:0000256" key="8">
    <source>
        <dbReference type="ARBA" id="ARBA00023146"/>
    </source>
</evidence>
<dbReference type="SUPFAM" id="SSF52374">
    <property type="entry name" value="Nucleotidylyl transferase"/>
    <property type="match status" value="1"/>
</dbReference>
<comment type="function">
    <text evidence="10">Catalyzes the attachment of glutamate to tRNA(Glu) in a two-step reaction: glutamate is first activated by ATP to form Glu-AMP and then transferred to the acceptor end of tRNA(Glu).</text>
</comment>
<name>A0A9Y1BTE9_9ARCH</name>
<evidence type="ECO:0000256" key="10">
    <source>
        <dbReference type="HAMAP-Rule" id="MF_02076"/>
    </source>
</evidence>
<dbReference type="InterPro" id="IPR049437">
    <property type="entry name" value="tRNA-synt_1c_C2"/>
</dbReference>
<sequence>MLIQMDTEIRKIVLKNAIDYKGKASAKSVVPKILGAFPEAKKNIKEVVEKVNALVSEINSLTLEEQINQLRDLAPELLEKKEKRKKSLKDLPNAVEGKFVARLPPEPGKYLHVGHAIGFYINYLYTQKYKGKLILRFEDTNPQIPKKEYYNAIREDLKAINIHYDQEIIESNNMEQYYSYGEQLIKENLAYACSCSKEEISKKRRNEKECSCRNRSTEENLSIWKAMHADVKEGEFIIRLKGNMKDKDPLLRDPTIFRIIDAEHPLQGRKYRVWPSYDFAVAIEDGLNVTHVLRGAEFLQRTPLQNHIRSLLGIKNPEIIHYSRVNIIGGLTSGREIRKLIQEENTTWDDPRLMTIRALLRRGINPETFKLLAINVGISLAETNLDYKHISGTNKKLIDPIAKRCFFVADPIKLIVEGAPEKEAEIPVHPKNEKLGKRKIKTNGVIWLAKDDLHEGKLRLKDLYTIEIKKEGEEYKAKFLTEVFEKGTEVIQWVPSDFVKMNLIIPEGKKLITVKGYAEPTIQNYPVGEIIQLERVGYGRIDSKEPEVNVIFSHK</sequence>
<keyword evidence="6 10" id="KW-0067">ATP-binding</keyword>
<dbReference type="PRINTS" id="PR00987">
    <property type="entry name" value="TRNASYNTHGLU"/>
</dbReference>
<dbReference type="Pfam" id="PF20974">
    <property type="entry name" value="tRNA-synt_1c_C2"/>
    <property type="match status" value="1"/>
</dbReference>
<dbReference type="EC" id="6.1.1.17" evidence="10"/>
<dbReference type="SUPFAM" id="SSF50715">
    <property type="entry name" value="Ribosomal protein L25-like"/>
    <property type="match status" value="1"/>
</dbReference>
<dbReference type="GO" id="GO:0043604">
    <property type="term" value="P:amide biosynthetic process"/>
    <property type="evidence" value="ECO:0007669"/>
    <property type="project" value="TreeGrafter"/>
</dbReference>
<dbReference type="Gene3D" id="3.40.50.620">
    <property type="entry name" value="HUPs"/>
    <property type="match status" value="1"/>
</dbReference>
<dbReference type="GO" id="GO:0005829">
    <property type="term" value="C:cytosol"/>
    <property type="evidence" value="ECO:0007669"/>
    <property type="project" value="TreeGrafter"/>
</dbReference>
<evidence type="ECO:0000259" key="12">
    <source>
        <dbReference type="Pfam" id="PF03950"/>
    </source>
</evidence>
<dbReference type="EMBL" id="CP084167">
    <property type="protein sequence ID" value="UJG44898.1"/>
    <property type="molecule type" value="Genomic_DNA"/>
</dbReference>
<comment type="similarity">
    <text evidence="2 10">Belongs to the class-I aminoacyl-tRNA synthetase family. Glutamate--tRNA ligase type 2 subfamily.</text>
</comment>